<dbReference type="SUPFAM" id="SSF50969">
    <property type="entry name" value="YVTN repeat-like/Quinoprotein amine dehydrogenase"/>
    <property type="match status" value="1"/>
</dbReference>
<evidence type="ECO:0000313" key="2">
    <source>
        <dbReference type="Proteomes" id="UP000092695"/>
    </source>
</evidence>
<dbReference type="AlphaFoldDB" id="A0A193LLN8"/>
<dbReference type="Proteomes" id="UP000092695">
    <property type="component" value="Chromosome"/>
</dbReference>
<keyword evidence="2" id="KW-1185">Reference proteome</keyword>
<dbReference type="KEGG" id="woc:BA177_16460"/>
<dbReference type="PIRSF" id="PIRSF028101">
    <property type="entry name" value="UCP028101"/>
    <property type="match status" value="1"/>
</dbReference>
<proteinExistence type="predicted"/>
<dbReference type="InterPro" id="IPR008311">
    <property type="entry name" value="UCP028101"/>
</dbReference>
<accession>A0A193LLN8</accession>
<evidence type="ECO:0000313" key="1">
    <source>
        <dbReference type="EMBL" id="ANO53333.1"/>
    </source>
</evidence>
<name>A0A193LLN8_9GAMM</name>
<dbReference type="InterPro" id="IPR011044">
    <property type="entry name" value="Quino_amine_DH_bsu"/>
</dbReference>
<dbReference type="STRING" id="1548547.BA177_16460"/>
<organism evidence="1 2">
    <name type="scientific">Woeseia oceani</name>
    <dbReference type="NCBI Taxonomy" id="1548547"/>
    <lineage>
        <taxon>Bacteria</taxon>
        <taxon>Pseudomonadati</taxon>
        <taxon>Pseudomonadota</taxon>
        <taxon>Gammaproteobacteria</taxon>
        <taxon>Woeseiales</taxon>
        <taxon>Woeseiaceae</taxon>
        <taxon>Woeseia</taxon>
    </lineage>
</organism>
<sequence length="331" mass="36381">MLSACDDRDGQHFLAAIDSNGKLTYRIPVPHRAHDIVMLSAQRAMYIGRRPAPVAYVVDIDAGALVRTLHSPAGRHFYGHGALAADGLLYTSENAFEDRRGMIAVWDTNDDFRRLGEFDSGGVGPHDMAFLSDGKTLVVANGGIETHPDSQREKLNIPTMQPSLVYLDCANGQTIERYFPDDHLMSLRHLAVTAEDRVIIGVQYEGDESAIVPLLLTHRGEDRLQSALAGPAVWRSHRNYIASVAASHDGRYAMLTAPRGGLASMWNLSTLEQEGQWRIRDVAGISSTPDGEIKLSNGYGQLFSVRAEPGSSALHRDGNFAERWDNHLLLV</sequence>
<reference evidence="1 2" key="1">
    <citation type="submission" date="2016-06" db="EMBL/GenBank/DDBJ databases">
        <title>Complete genome sequence of a deep-branching marine Gamma Proteobacterium Woeseia oceani type strain XK5.</title>
        <authorList>
            <person name="Mu D."/>
            <person name="Du Z."/>
        </authorList>
    </citation>
    <scope>NUCLEOTIDE SEQUENCE [LARGE SCALE GENOMIC DNA]</scope>
    <source>
        <strain evidence="1 2">XK5</strain>
    </source>
</reference>
<dbReference type="EMBL" id="CP016268">
    <property type="protein sequence ID" value="ANO53333.1"/>
    <property type="molecule type" value="Genomic_DNA"/>
</dbReference>
<gene>
    <name evidence="1" type="ORF">BA177_16460</name>
</gene>
<protein>
    <recommendedName>
        <fullName evidence="3">DUF1513 domain-containing protein</fullName>
    </recommendedName>
</protein>
<dbReference type="InterPro" id="IPR015943">
    <property type="entry name" value="WD40/YVTN_repeat-like_dom_sf"/>
</dbReference>
<dbReference type="Gene3D" id="2.130.10.10">
    <property type="entry name" value="YVTN repeat-like/Quinoprotein amine dehydrogenase"/>
    <property type="match status" value="1"/>
</dbReference>
<dbReference type="Pfam" id="PF07433">
    <property type="entry name" value="DUF1513"/>
    <property type="match status" value="1"/>
</dbReference>
<evidence type="ECO:0008006" key="3">
    <source>
        <dbReference type="Google" id="ProtNLM"/>
    </source>
</evidence>